<reference evidence="3" key="1">
    <citation type="submission" date="2011-12" db="EMBL/GenBank/DDBJ databases">
        <title>Complete genome sequence of Streptomyces cattleya strain DSM 46488.</title>
        <authorList>
            <person name="Ou H.-Y."/>
            <person name="Li P."/>
            <person name="Zhao C."/>
            <person name="O'Hagan D."/>
            <person name="Deng Z."/>
        </authorList>
    </citation>
    <scope>NUCLEOTIDE SEQUENCE [LARGE SCALE GENOMIC DNA]</scope>
    <source>
        <strain evidence="3">ATCC 35852 / DSM 46488 / JCM 4925 / NBRC 14057 / NRRL 8057</strain>
    </source>
</reference>
<dbReference type="AlphaFoldDB" id="F8K4E8"/>
<sequence>MGWMMTGMGIWTLLGGLLLVALLGLAVVAVAAVLRSRAPGGLPPGGRRGPEEAREILRRRYAAGEIDEDEFWRRMSGINAE</sequence>
<feature type="domain" description="SHOCT" evidence="1">
    <location>
        <begin position="53"/>
        <end position="74"/>
    </location>
</feature>
<evidence type="ECO:0000313" key="2">
    <source>
        <dbReference type="EMBL" id="AEW95103.1"/>
    </source>
</evidence>
<gene>
    <name evidence="2" type="ordered locus">SCATT_27320</name>
</gene>
<protein>
    <recommendedName>
        <fullName evidence="1">SHOCT domain-containing protein</fullName>
    </recommendedName>
</protein>
<dbReference type="PATRIC" id="fig|1003195.11.peg.4236"/>
<organism evidence="2 3">
    <name type="scientific">Streptantibioticus cattleyicolor (strain ATCC 35852 / DSM 46488 / JCM 4925 / NBRC 14057 / NRRL 8057)</name>
    <name type="common">Streptomyces cattleya</name>
    <dbReference type="NCBI Taxonomy" id="1003195"/>
    <lineage>
        <taxon>Bacteria</taxon>
        <taxon>Bacillati</taxon>
        <taxon>Actinomycetota</taxon>
        <taxon>Actinomycetes</taxon>
        <taxon>Kitasatosporales</taxon>
        <taxon>Streptomycetaceae</taxon>
        <taxon>Streptantibioticus</taxon>
    </lineage>
</organism>
<dbReference type="HOGENOM" id="CLU_159099_1_3_11"/>
<keyword evidence="3" id="KW-1185">Reference proteome</keyword>
<dbReference type="EMBL" id="CP003219">
    <property type="protein sequence ID" value="AEW95103.1"/>
    <property type="molecule type" value="Genomic_DNA"/>
</dbReference>
<accession>G8X2I7</accession>
<evidence type="ECO:0000313" key="3">
    <source>
        <dbReference type="Proteomes" id="UP000007842"/>
    </source>
</evidence>
<dbReference type="KEGG" id="sct:SCAT_2744"/>
<dbReference type="Proteomes" id="UP000007842">
    <property type="component" value="Chromosome"/>
</dbReference>
<evidence type="ECO:0000259" key="1">
    <source>
        <dbReference type="Pfam" id="PF09851"/>
    </source>
</evidence>
<dbReference type="InterPro" id="IPR018649">
    <property type="entry name" value="SHOCT"/>
</dbReference>
<proteinExistence type="predicted"/>
<accession>F8K4E8</accession>
<dbReference type="Pfam" id="PF09851">
    <property type="entry name" value="SHOCT"/>
    <property type="match status" value="1"/>
</dbReference>
<dbReference type="RefSeq" id="WP_014143481.1">
    <property type="nucleotide sequence ID" value="NC_016111.1"/>
</dbReference>
<dbReference type="STRING" id="1003195.SCATT_27320"/>
<dbReference type="KEGG" id="scy:SCATT_27320"/>
<name>F8K4E8_STREN</name>